<dbReference type="GO" id="GO:0019843">
    <property type="term" value="F:rRNA binding"/>
    <property type="evidence" value="ECO:0007669"/>
    <property type="project" value="UniProtKB-UniRule"/>
</dbReference>
<comment type="function">
    <text evidence="7">Binds to the 23S rRNA.</text>
</comment>
<dbReference type="GO" id="GO:1990904">
    <property type="term" value="C:ribonucleoprotein complex"/>
    <property type="evidence" value="ECO:0007669"/>
    <property type="project" value="UniProtKB-KW"/>
</dbReference>
<feature type="region of interest" description="Disordered" evidence="9">
    <location>
        <begin position="148"/>
        <end position="183"/>
    </location>
</feature>
<sequence>MKVILLQDVPKLGSAGAIADVSEGYARNYLIPQGLAEMATPGRVKEAEQRLAAAARRLEREERAKQALADRIEGTRIQMLARVGEQGRLYGSITAQDIAEVLTAKFGEEIDRRKVLLEEPIRTVGEHQVTVHLVGRLRPTVTVVVAPEGGEPVAAGDAEASAAGEDGAASAQDEAAGEESPES</sequence>
<keyword evidence="2 7" id="KW-0699">rRNA-binding</keyword>
<dbReference type="Gene3D" id="3.10.430.100">
    <property type="entry name" value="Ribosomal protein L9, C-terminal domain"/>
    <property type="match status" value="1"/>
</dbReference>
<dbReference type="Pfam" id="PF03948">
    <property type="entry name" value="Ribosomal_L9_C"/>
    <property type="match status" value="1"/>
</dbReference>
<accession>D1C462</accession>
<evidence type="ECO:0000256" key="7">
    <source>
        <dbReference type="HAMAP-Rule" id="MF_00503"/>
    </source>
</evidence>
<dbReference type="EMBL" id="CP001823">
    <property type="protein sequence ID" value="ACZ39029.1"/>
    <property type="molecule type" value="Genomic_DNA"/>
</dbReference>
<dbReference type="InterPro" id="IPR020594">
    <property type="entry name" value="Ribosomal_bL9_bac/chp"/>
</dbReference>
<dbReference type="OrthoDB" id="9788336at2"/>
<dbReference type="KEGG" id="sti:Sthe_1595"/>
<dbReference type="PROSITE" id="PS00651">
    <property type="entry name" value="RIBOSOMAL_L9"/>
    <property type="match status" value="1"/>
</dbReference>
<dbReference type="RefSeq" id="WP_012872076.1">
    <property type="nucleotide sequence ID" value="NC_013523.1"/>
</dbReference>
<dbReference type="GO" id="GO:0003735">
    <property type="term" value="F:structural constituent of ribosome"/>
    <property type="evidence" value="ECO:0007669"/>
    <property type="project" value="InterPro"/>
</dbReference>
<organism evidence="11 12">
    <name type="scientific">Sphaerobacter thermophilus (strain ATCC 49802 / DSM 20745 / KCCM 41009 / NCIMB 13125 / S 6022)</name>
    <dbReference type="NCBI Taxonomy" id="479434"/>
    <lineage>
        <taxon>Bacteria</taxon>
        <taxon>Pseudomonadati</taxon>
        <taxon>Thermomicrobiota</taxon>
        <taxon>Thermomicrobia</taxon>
        <taxon>Sphaerobacterales</taxon>
        <taxon>Sphaerobacterineae</taxon>
        <taxon>Sphaerobacteraceae</taxon>
        <taxon>Sphaerobacter</taxon>
    </lineage>
</organism>
<evidence type="ECO:0000256" key="2">
    <source>
        <dbReference type="ARBA" id="ARBA00022730"/>
    </source>
</evidence>
<keyword evidence="3 7" id="KW-0694">RNA-binding</keyword>
<dbReference type="InterPro" id="IPR020069">
    <property type="entry name" value="Ribosomal_bL9_C"/>
</dbReference>
<dbReference type="InterPro" id="IPR009027">
    <property type="entry name" value="Ribosomal_bL9/RNase_H1_N"/>
</dbReference>
<dbReference type="STRING" id="479434.Sthe_1595"/>
<dbReference type="InterPro" id="IPR036935">
    <property type="entry name" value="Ribosomal_bL9_N_sf"/>
</dbReference>
<dbReference type="InterPro" id="IPR036791">
    <property type="entry name" value="Ribosomal_bL9_C_sf"/>
</dbReference>
<dbReference type="InterPro" id="IPR020070">
    <property type="entry name" value="Ribosomal_bL9_N"/>
</dbReference>
<dbReference type="GO" id="GO:0006412">
    <property type="term" value="P:translation"/>
    <property type="evidence" value="ECO:0007669"/>
    <property type="project" value="UniProtKB-UniRule"/>
</dbReference>
<keyword evidence="5 7" id="KW-0687">Ribonucleoprotein</keyword>
<reference evidence="11 12" key="2">
    <citation type="journal article" date="2010" name="Stand. Genomic Sci.">
        <title>Complete genome sequence of Desulfohalobium retbaense type strain (HR(100)).</title>
        <authorList>
            <person name="Spring S."/>
            <person name="Nolan M."/>
            <person name="Lapidus A."/>
            <person name="Glavina Del Rio T."/>
            <person name="Copeland A."/>
            <person name="Tice H."/>
            <person name="Cheng J.F."/>
            <person name="Lucas S."/>
            <person name="Land M."/>
            <person name="Chen F."/>
            <person name="Bruce D."/>
            <person name="Goodwin L."/>
            <person name="Pitluck S."/>
            <person name="Ivanova N."/>
            <person name="Mavromatis K."/>
            <person name="Mikhailova N."/>
            <person name="Pati A."/>
            <person name="Chen A."/>
            <person name="Palaniappan K."/>
            <person name="Hauser L."/>
            <person name="Chang Y.J."/>
            <person name="Jeffries C.D."/>
            <person name="Munk C."/>
            <person name="Kiss H."/>
            <person name="Chain P."/>
            <person name="Han C."/>
            <person name="Brettin T."/>
            <person name="Detter J.C."/>
            <person name="Schuler E."/>
            <person name="Goker M."/>
            <person name="Rohde M."/>
            <person name="Bristow J."/>
            <person name="Eisen J.A."/>
            <person name="Markowitz V."/>
            <person name="Hugenholtz P."/>
            <person name="Kyrpides N.C."/>
            <person name="Klenk H.P."/>
        </authorList>
    </citation>
    <scope>NUCLEOTIDE SEQUENCE [LARGE SCALE GENOMIC DNA]</scope>
    <source>
        <strain evidence="12">ATCC 49802 / DSM 20745 / S 6022</strain>
    </source>
</reference>
<feature type="domain" description="Ribosomal protein L9" evidence="10">
    <location>
        <begin position="13"/>
        <end position="40"/>
    </location>
</feature>
<evidence type="ECO:0000256" key="6">
    <source>
        <dbReference type="ARBA" id="ARBA00035292"/>
    </source>
</evidence>
<protein>
    <recommendedName>
        <fullName evidence="6 7">Large ribosomal subunit protein bL9</fullName>
    </recommendedName>
</protein>
<dbReference type="InterPro" id="IPR000244">
    <property type="entry name" value="Ribosomal_bL9"/>
</dbReference>
<keyword evidence="12" id="KW-1185">Reference proteome</keyword>
<evidence type="ECO:0000313" key="11">
    <source>
        <dbReference type="EMBL" id="ACZ39029.1"/>
    </source>
</evidence>
<reference evidence="12" key="1">
    <citation type="submission" date="2009-11" db="EMBL/GenBank/DDBJ databases">
        <title>The complete chromosome 1 of Sphaerobacter thermophilus DSM 20745.</title>
        <authorList>
            <person name="Lucas S."/>
            <person name="Copeland A."/>
            <person name="Lapidus A."/>
            <person name="Glavina del Rio T."/>
            <person name="Dalin E."/>
            <person name="Tice H."/>
            <person name="Bruce D."/>
            <person name="Goodwin L."/>
            <person name="Pitluck S."/>
            <person name="Kyrpides N."/>
            <person name="Mavromatis K."/>
            <person name="Ivanova N."/>
            <person name="Mikhailova N."/>
            <person name="LaButti K.M."/>
            <person name="Clum A."/>
            <person name="Sun H.I."/>
            <person name="Brettin T."/>
            <person name="Detter J.C."/>
            <person name="Han C."/>
            <person name="Larimer F."/>
            <person name="Land M."/>
            <person name="Hauser L."/>
            <person name="Markowitz V."/>
            <person name="Cheng J.F."/>
            <person name="Hugenholtz P."/>
            <person name="Woyke T."/>
            <person name="Wu D."/>
            <person name="Steenblock K."/>
            <person name="Schneider S."/>
            <person name="Pukall R."/>
            <person name="Goeker M."/>
            <person name="Klenk H.P."/>
            <person name="Eisen J.A."/>
        </authorList>
    </citation>
    <scope>NUCLEOTIDE SEQUENCE [LARGE SCALE GENOMIC DNA]</scope>
    <source>
        <strain evidence="12">ATCC 49802 / DSM 20745 / S 6022</strain>
    </source>
</reference>
<feature type="compositionally biased region" description="Low complexity" evidence="9">
    <location>
        <begin position="154"/>
        <end position="174"/>
    </location>
</feature>
<evidence type="ECO:0000256" key="3">
    <source>
        <dbReference type="ARBA" id="ARBA00022884"/>
    </source>
</evidence>
<dbReference type="NCBIfam" id="TIGR00158">
    <property type="entry name" value="L9"/>
    <property type="match status" value="1"/>
</dbReference>
<dbReference type="eggNOG" id="COG0359">
    <property type="taxonomic scope" value="Bacteria"/>
</dbReference>
<evidence type="ECO:0000256" key="1">
    <source>
        <dbReference type="ARBA" id="ARBA00010605"/>
    </source>
</evidence>
<evidence type="ECO:0000256" key="8">
    <source>
        <dbReference type="SAM" id="Coils"/>
    </source>
</evidence>
<dbReference type="HOGENOM" id="CLU_078938_3_0_0"/>
<evidence type="ECO:0000256" key="4">
    <source>
        <dbReference type="ARBA" id="ARBA00022980"/>
    </source>
</evidence>
<dbReference type="SUPFAM" id="SSF55658">
    <property type="entry name" value="L9 N-domain-like"/>
    <property type="match status" value="1"/>
</dbReference>
<evidence type="ECO:0000259" key="10">
    <source>
        <dbReference type="PROSITE" id="PS00651"/>
    </source>
</evidence>
<name>D1C462_SPHTD</name>
<dbReference type="GO" id="GO:0005840">
    <property type="term" value="C:ribosome"/>
    <property type="evidence" value="ECO:0007669"/>
    <property type="project" value="UniProtKB-KW"/>
</dbReference>
<dbReference type="InParanoid" id="D1C462"/>
<dbReference type="PANTHER" id="PTHR21368">
    <property type="entry name" value="50S RIBOSOMAL PROTEIN L9"/>
    <property type="match status" value="1"/>
</dbReference>
<dbReference type="Pfam" id="PF01281">
    <property type="entry name" value="Ribosomal_L9_N"/>
    <property type="match status" value="1"/>
</dbReference>
<evidence type="ECO:0000256" key="9">
    <source>
        <dbReference type="SAM" id="MobiDB-lite"/>
    </source>
</evidence>
<gene>
    <name evidence="7" type="primary">rplI</name>
    <name evidence="11" type="ordered locus">Sthe_1595</name>
</gene>
<proteinExistence type="inferred from homology"/>
<dbReference type="Proteomes" id="UP000002027">
    <property type="component" value="Chromosome 1"/>
</dbReference>
<dbReference type="AlphaFoldDB" id="D1C462"/>
<dbReference type="HAMAP" id="MF_00503">
    <property type="entry name" value="Ribosomal_bL9"/>
    <property type="match status" value="1"/>
</dbReference>
<dbReference type="Gene3D" id="3.40.5.10">
    <property type="entry name" value="Ribosomal protein L9, N-terminal domain"/>
    <property type="match status" value="1"/>
</dbReference>
<keyword evidence="8" id="KW-0175">Coiled coil</keyword>
<evidence type="ECO:0000256" key="5">
    <source>
        <dbReference type="ARBA" id="ARBA00023274"/>
    </source>
</evidence>
<comment type="similarity">
    <text evidence="1 7">Belongs to the bacterial ribosomal protein bL9 family.</text>
</comment>
<dbReference type="FunCoup" id="D1C462">
    <property type="interactions" value="533"/>
</dbReference>
<keyword evidence="4 7" id="KW-0689">Ribosomal protein</keyword>
<dbReference type="SUPFAM" id="SSF55653">
    <property type="entry name" value="Ribosomal protein L9 C-domain"/>
    <property type="match status" value="1"/>
</dbReference>
<evidence type="ECO:0000313" key="12">
    <source>
        <dbReference type="Proteomes" id="UP000002027"/>
    </source>
</evidence>
<feature type="coiled-coil region" evidence="8">
    <location>
        <begin position="44"/>
        <end position="78"/>
    </location>
</feature>